<name>A0A2K9NC70_9PROT</name>
<accession>A0A2K9NC70</accession>
<sequence>MILFWIGATALTKQNPRWFARRGFCFWALAFEARIRACEVLIEAPLFVIPAEAGTQGHTKDLDAASIIAAERLVAGPLGPGFHRDDEGRGDFGQCISALATRNPRDGRHQARLYRRVSLRDCHGMAEAPNAKGRPEAAFGALS</sequence>
<dbReference type="Proteomes" id="UP000234752">
    <property type="component" value="Chromosome eg_1"/>
</dbReference>
<keyword evidence="2" id="KW-1185">Reference proteome</keyword>
<evidence type="ECO:0000313" key="2">
    <source>
        <dbReference type="Proteomes" id="UP000234752"/>
    </source>
</evidence>
<evidence type="ECO:0000313" key="1">
    <source>
        <dbReference type="EMBL" id="AUN30677.1"/>
    </source>
</evidence>
<organism evidence="1 2">
    <name type="scientific">Niveispirillum cyanobacteriorum</name>
    <dbReference type="NCBI Taxonomy" id="1612173"/>
    <lineage>
        <taxon>Bacteria</taxon>
        <taxon>Pseudomonadati</taxon>
        <taxon>Pseudomonadota</taxon>
        <taxon>Alphaproteobacteria</taxon>
        <taxon>Rhodospirillales</taxon>
        <taxon>Azospirillaceae</taxon>
        <taxon>Niveispirillum</taxon>
    </lineage>
</organism>
<protein>
    <submittedName>
        <fullName evidence="1">Uncharacterized protein</fullName>
    </submittedName>
</protein>
<proteinExistence type="predicted"/>
<gene>
    <name evidence="1" type="ORF">C0V82_10805</name>
</gene>
<dbReference type="EMBL" id="CP025611">
    <property type="protein sequence ID" value="AUN30677.1"/>
    <property type="molecule type" value="Genomic_DNA"/>
</dbReference>
<dbReference type="KEGG" id="ncb:C0V82_10805"/>
<reference evidence="1 2" key="1">
    <citation type="submission" date="2017-12" db="EMBL/GenBank/DDBJ databases">
        <title>Genomes of bacteria within cyanobacterial aggregates.</title>
        <authorList>
            <person name="Cai H."/>
        </authorList>
    </citation>
    <scope>NUCLEOTIDE SEQUENCE [LARGE SCALE GENOMIC DNA]</scope>
    <source>
        <strain evidence="1 2">TH16</strain>
    </source>
</reference>
<dbReference type="AlphaFoldDB" id="A0A2K9NC70"/>